<evidence type="ECO:0000313" key="3">
    <source>
        <dbReference type="EMBL" id="KAF6447694.1"/>
    </source>
</evidence>
<feature type="compositionally biased region" description="Pro residues" evidence="1">
    <location>
        <begin position="1"/>
        <end position="11"/>
    </location>
</feature>
<keyword evidence="2" id="KW-0812">Transmembrane</keyword>
<sequence>MSHSWPLPPSPCSLSPLLHSPSPKHRDHPRVGLETQGKDRETQPASVSACPTRVRGLRELAPATACPEAHTQNCAHLAKRTPALHFGLCASWAFPMSSSALASNSALPPPPPCPPPADQRPTQRPPLCRHAFRTLGRPHQSYVFSSKKPRGSLLPPPNFFQMQPVQSFLCFCCCVLFLPFSVFNLP</sequence>
<proteinExistence type="predicted"/>
<evidence type="ECO:0000313" key="4">
    <source>
        <dbReference type="Proteomes" id="UP000593571"/>
    </source>
</evidence>
<evidence type="ECO:0000256" key="1">
    <source>
        <dbReference type="SAM" id="MobiDB-lite"/>
    </source>
</evidence>
<keyword evidence="4" id="KW-1185">Reference proteome</keyword>
<reference evidence="3 4" key="1">
    <citation type="journal article" date="2020" name="Nature">
        <title>Six reference-quality genomes reveal evolution of bat adaptations.</title>
        <authorList>
            <person name="Jebb D."/>
            <person name="Huang Z."/>
            <person name="Pippel M."/>
            <person name="Hughes G.M."/>
            <person name="Lavrichenko K."/>
            <person name="Devanna P."/>
            <person name="Winkler S."/>
            <person name="Jermiin L.S."/>
            <person name="Skirmuntt E.C."/>
            <person name="Katzourakis A."/>
            <person name="Burkitt-Gray L."/>
            <person name="Ray D.A."/>
            <person name="Sullivan K.A.M."/>
            <person name="Roscito J.G."/>
            <person name="Kirilenko B.M."/>
            <person name="Davalos L.M."/>
            <person name="Corthals A.P."/>
            <person name="Power M.L."/>
            <person name="Jones G."/>
            <person name="Ransome R.D."/>
            <person name="Dechmann D.K.N."/>
            <person name="Locatelli A.G."/>
            <person name="Puechmaille S.J."/>
            <person name="Fedrigo O."/>
            <person name="Jarvis E.D."/>
            <person name="Hiller M."/>
            <person name="Vernes S.C."/>
            <person name="Myers E.W."/>
            <person name="Teeling E.C."/>
        </authorList>
    </citation>
    <scope>NUCLEOTIDE SEQUENCE [LARGE SCALE GENOMIC DNA]</scope>
    <source>
        <strain evidence="3">MRouAeg1</strain>
        <tissue evidence="3">Muscle</tissue>
    </source>
</reference>
<organism evidence="3 4">
    <name type="scientific">Rousettus aegyptiacus</name>
    <name type="common">Egyptian fruit bat</name>
    <name type="synonym">Pteropus aegyptiacus</name>
    <dbReference type="NCBI Taxonomy" id="9407"/>
    <lineage>
        <taxon>Eukaryota</taxon>
        <taxon>Metazoa</taxon>
        <taxon>Chordata</taxon>
        <taxon>Craniata</taxon>
        <taxon>Vertebrata</taxon>
        <taxon>Euteleostomi</taxon>
        <taxon>Mammalia</taxon>
        <taxon>Eutheria</taxon>
        <taxon>Laurasiatheria</taxon>
        <taxon>Chiroptera</taxon>
        <taxon>Yinpterochiroptera</taxon>
        <taxon>Pteropodoidea</taxon>
        <taxon>Pteropodidae</taxon>
        <taxon>Rousettinae</taxon>
        <taxon>Rousettus</taxon>
    </lineage>
</organism>
<dbReference type="Proteomes" id="UP000593571">
    <property type="component" value="Unassembled WGS sequence"/>
</dbReference>
<feature type="region of interest" description="Disordered" evidence="1">
    <location>
        <begin position="103"/>
        <end position="125"/>
    </location>
</feature>
<name>A0A7J8FIX4_ROUAE</name>
<feature type="region of interest" description="Disordered" evidence="1">
    <location>
        <begin position="1"/>
        <end position="49"/>
    </location>
</feature>
<evidence type="ECO:0000256" key="2">
    <source>
        <dbReference type="SAM" id="Phobius"/>
    </source>
</evidence>
<feature type="compositionally biased region" description="Pro residues" evidence="1">
    <location>
        <begin position="107"/>
        <end position="118"/>
    </location>
</feature>
<protein>
    <submittedName>
        <fullName evidence="3">Uncharacterized protein</fullName>
    </submittedName>
</protein>
<accession>A0A7J8FIX4</accession>
<feature type="compositionally biased region" description="Low complexity" evidence="1">
    <location>
        <begin position="12"/>
        <end position="21"/>
    </location>
</feature>
<dbReference type="AlphaFoldDB" id="A0A7J8FIX4"/>
<dbReference type="EMBL" id="JACASE010000007">
    <property type="protein sequence ID" value="KAF6447694.1"/>
    <property type="molecule type" value="Genomic_DNA"/>
</dbReference>
<comment type="caution">
    <text evidence="3">The sequence shown here is derived from an EMBL/GenBank/DDBJ whole genome shotgun (WGS) entry which is preliminary data.</text>
</comment>
<keyword evidence="2" id="KW-0472">Membrane</keyword>
<keyword evidence="2" id="KW-1133">Transmembrane helix</keyword>
<gene>
    <name evidence="3" type="ORF">HJG63_012073</name>
</gene>
<feature type="transmembrane region" description="Helical" evidence="2">
    <location>
        <begin position="165"/>
        <end position="185"/>
    </location>
</feature>